<evidence type="ECO:0000256" key="8">
    <source>
        <dbReference type="SAM" id="SignalP"/>
    </source>
</evidence>
<dbReference type="NCBIfam" id="TIGR04057">
    <property type="entry name" value="SusC_RagA_signa"/>
    <property type="match status" value="1"/>
</dbReference>
<keyword evidence="6 7" id="KW-0998">Cell outer membrane</keyword>
<reference evidence="10 11" key="1">
    <citation type="submission" date="2020-08" db="EMBL/GenBank/DDBJ databases">
        <title>Genomic Encyclopedia of Type Strains, Phase IV (KMG-IV): sequencing the most valuable type-strain genomes for metagenomic binning, comparative biology and taxonomic classification.</title>
        <authorList>
            <person name="Goeker M."/>
        </authorList>
    </citation>
    <scope>NUCLEOTIDE SEQUENCE [LARGE SCALE GENOMIC DNA]</scope>
    <source>
        <strain evidence="10 11">DSM 105721</strain>
    </source>
</reference>
<evidence type="ECO:0000259" key="9">
    <source>
        <dbReference type="Pfam" id="PF07715"/>
    </source>
</evidence>
<dbReference type="Gene3D" id="2.170.130.10">
    <property type="entry name" value="TonB-dependent receptor, plug domain"/>
    <property type="match status" value="1"/>
</dbReference>
<dbReference type="Proteomes" id="UP000546007">
    <property type="component" value="Unassembled WGS sequence"/>
</dbReference>
<name>A0A7W6I0F1_9BACT</name>
<comment type="caution">
    <text evidence="10">The sequence shown here is derived from an EMBL/GenBank/DDBJ whole genome shotgun (WGS) entry which is preliminary data.</text>
</comment>
<feature type="domain" description="TonB-dependent receptor plug" evidence="9">
    <location>
        <begin position="203"/>
        <end position="319"/>
    </location>
</feature>
<evidence type="ECO:0000256" key="2">
    <source>
        <dbReference type="ARBA" id="ARBA00022448"/>
    </source>
</evidence>
<protein>
    <submittedName>
        <fullName evidence="10">TonB-linked SusC/RagA family outer membrane protein</fullName>
    </submittedName>
</protein>
<evidence type="ECO:0000256" key="6">
    <source>
        <dbReference type="ARBA" id="ARBA00023237"/>
    </source>
</evidence>
<keyword evidence="2 7" id="KW-0813">Transport</keyword>
<dbReference type="InterPro" id="IPR039426">
    <property type="entry name" value="TonB-dep_rcpt-like"/>
</dbReference>
<dbReference type="InterPro" id="IPR023996">
    <property type="entry name" value="TonB-dep_OMP_SusC/RagA"/>
</dbReference>
<dbReference type="Pfam" id="PF13715">
    <property type="entry name" value="CarbopepD_reg_2"/>
    <property type="match status" value="1"/>
</dbReference>
<dbReference type="AlphaFoldDB" id="A0A7W6I0F1"/>
<dbReference type="InterPro" id="IPR036942">
    <property type="entry name" value="Beta-barrel_TonB_sf"/>
</dbReference>
<keyword evidence="3 7" id="KW-1134">Transmembrane beta strand</keyword>
<comment type="subcellular location">
    <subcellularLocation>
        <location evidence="1 7">Cell outer membrane</location>
        <topology evidence="1 7">Multi-pass membrane protein</topology>
    </subcellularLocation>
</comment>
<accession>A0A7W6I0F1</accession>
<dbReference type="Gene3D" id="2.60.40.1120">
    <property type="entry name" value="Carboxypeptidase-like, regulatory domain"/>
    <property type="match status" value="1"/>
</dbReference>
<proteinExistence type="inferred from homology"/>
<feature type="chain" id="PRO_5031441043" evidence="8">
    <location>
        <begin position="18"/>
        <end position="1097"/>
    </location>
</feature>
<dbReference type="InterPro" id="IPR012910">
    <property type="entry name" value="Plug_dom"/>
</dbReference>
<dbReference type="GO" id="GO:0009279">
    <property type="term" value="C:cell outer membrane"/>
    <property type="evidence" value="ECO:0007669"/>
    <property type="project" value="UniProtKB-SubCell"/>
</dbReference>
<dbReference type="EMBL" id="JACIES010000015">
    <property type="protein sequence ID" value="MBB4027975.1"/>
    <property type="molecule type" value="Genomic_DNA"/>
</dbReference>
<evidence type="ECO:0000256" key="7">
    <source>
        <dbReference type="PROSITE-ProRule" id="PRU01360"/>
    </source>
</evidence>
<dbReference type="InterPro" id="IPR023997">
    <property type="entry name" value="TonB-dep_OMP_SusC/RagA_CS"/>
</dbReference>
<dbReference type="RefSeq" id="WP_229783034.1">
    <property type="nucleotide sequence ID" value="NZ_AP028155.1"/>
</dbReference>
<dbReference type="InterPro" id="IPR008969">
    <property type="entry name" value="CarboxyPept-like_regulatory"/>
</dbReference>
<keyword evidence="8" id="KW-0732">Signal</keyword>
<dbReference type="GeneID" id="93101345"/>
<sequence length="1097" mass="124411">MKWCIAFICLFTLNLSANVYSQKNIVSLDLSDVSIEQFVKVVKQQTSLKFMYNSSLIRQAGKISVKVENKELKDVLSMVLGKVNLEYEFFNNVILIRQKGEGKSEQQKKKVVNGTVKDEHGVTLPGVSVLIKGESVGVATDINGKYSITIPENKKEVVFAFSFVGMVPVEVRYTGQDSINVVLKEDVEKIDEVVVNGYFTRKKESYTGVSTTFSGNDLRKVSTGNILNTLSMLDPSFTKVVNNEMGSDPNTIPNFEIRGSSSLKADFDGNPNMPTFIMDGFEVSAEKVFDLDPTRVRFITILKDAAATAIYGSRAANGVVVIETEAPKPGKLQLSYNGSMNFEVADLSDYNLMNAEEKLEYEVRAGLYDKEDRPDWTDDTFDAYNQKLKLVKQGNDVDWLAIPVRELGVGHKHSIIAEGGNESFRYALDLSYSNKIGVMKGSKRETYGGGIRLQYNLKKLKFTDYASFDHVKSVNSPYGNFSAYQYYNPYYNPYDENGNVKKMLYEYSYYDRGFQTKKMYNELYNAVLPSKDQSTSNRFLNNFAIEYDIIQGLKLKANLSLSVDNGRTDVYKPYENTEFIDKEKKGSYSQGQYEDFSYDVNIILTYFKTFKKHVLNAGFIYNLRETNHDQTDVYALGFPNANMDHISMGAGFKEGDKPGGAYDVTRLVGFVGNLGYTYDERFLLDFSVRSDGSSLYGSNNRWGTFWSLGLGYNLHHEKFMERLTFINLLKIRGSIGTTGGQNFNPYQSMAMYSYNDDRISSISYSGYIGAILKAFGNKNLRWQKVEKQNVGLDFELFDRRLTGSFNVYNDISKDVLIDVTLAPSLGFSSYKENLGEVKNSGVELTLKGTVIRDREREIYWDIMYNLAHNKNKVTKINQALTAFNDKQDAEVKNKPVIRYKEGLSQNTIWANESLGIDPATGEEIFLDMNGNKVNEWDAANYKPFGSTDPKIYGTIGTMFTYKKWELNAHLYYKYGGYIYNSTLVDKVENVNPNENGDKRILYDRWNKEGDVAKFKKVSDVSVTNPTSRFIEKENYIQLQSLSIGYDFSCDKLREIGIQRLKLSAIGNDIFTSSTVKMERGTSYPFARTFSLSAQLTF</sequence>
<evidence type="ECO:0000313" key="10">
    <source>
        <dbReference type="EMBL" id="MBB4027975.1"/>
    </source>
</evidence>
<dbReference type="Pfam" id="PF07715">
    <property type="entry name" value="Plug"/>
    <property type="match status" value="1"/>
</dbReference>
<dbReference type="NCBIfam" id="TIGR04056">
    <property type="entry name" value="OMP_RagA_SusC"/>
    <property type="match status" value="1"/>
</dbReference>
<dbReference type="Gene3D" id="2.40.170.20">
    <property type="entry name" value="TonB-dependent receptor, beta-barrel domain"/>
    <property type="match status" value="1"/>
</dbReference>
<keyword evidence="4 7" id="KW-0812">Transmembrane</keyword>
<evidence type="ECO:0000256" key="5">
    <source>
        <dbReference type="ARBA" id="ARBA00023136"/>
    </source>
</evidence>
<keyword evidence="5 7" id="KW-0472">Membrane</keyword>
<feature type="signal peptide" evidence="8">
    <location>
        <begin position="1"/>
        <end position="17"/>
    </location>
</feature>
<evidence type="ECO:0000256" key="3">
    <source>
        <dbReference type="ARBA" id="ARBA00022452"/>
    </source>
</evidence>
<gene>
    <name evidence="10" type="ORF">GGR14_003796</name>
</gene>
<evidence type="ECO:0000256" key="1">
    <source>
        <dbReference type="ARBA" id="ARBA00004571"/>
    </source>
</evidence>
<dbReference type="PROSITE" id="PS52016">
    <property type="entry name" value="TONB_DEPENDENT_REC_3"/>
    <property type="match status" value="1"/>
</dbReference>
<comment type="similarity">
    <text evidence="7">Belongs to the TonB-dependent receptor family.</text>
</comment>
<dbReference type="SUPFAM" id="SSF56935">
    <property type="entry name" value="Porins"/>
    <property type="match status" value="1"/>
</dbReference>
<dbReference type="SUPFAM" id="SSF49464">
    <property type="entry name" value="Carboxypeptidase regulatory domain-like"/>
    <property type="match status" value="1"/>
</dbReference>
<evidence type="ECO:0000313" key="11">
    <source>
        <dbReference type="Proteomes" id="UP000546007"/>
    </source>
</evidence>
<organism evidence="10 11">
    <name type="scientific">Butyricimonas faecihominis</name>
    <dbReference type="NCBI Taxonomy" id="1472416"/>
    <lineage>
        <taxon>Bacteria</taxon>
        <taxon>Pseudomonadati</taxon>
        <taxon>Bacteroidota</taxon>
        <taxon>Bacteroidia</taxon>
        <taxon>Bacteroidales</taxon>
        <taxon>Odoribacteraceae</taxon>
        <taxon>Butyricimonas</taxon>
    </lineage>
</organism>
<keyword evidence="11" id="KW-1185">Reference proteome</keyword>
<dbReference type="InterPro" id="IPR037066">
    <property type="entry name" value="Plug_dom_sf"/>
</dbReference>
<evidence type="ECO:0000256" key="4">
    <source>
        <dbReference type="ARBA" id="ARBA00022692"/>
    </source>
</evidence>